<protein>
    <submittedName>
        <fullName evidence="7">Branched-chain amino acid ABC transporter substrate-binding protein</fullName>
    </submittedName>
</protein>
<evidence type="ECO:0000256" key="3">
    <source>
        <dbReference type="ARBA" id="ARBA00022729"/>
    </source>
</evidence>
<dbReference type="PANTHER" id="PTHR47151">
    <property type="entry name" value="LEU/ILE/VAL-BINDING ABC TRANSPORTER SUBUNIT"/>
    <property type="match status" value="1"/>
</dbReference>
<evidence type="ECO:0000256" key="1">
    <source>
        <dbReference type="ARBA" id="ARBA00010062"/>
    </source>
</evidence>
<feature type="signal peptide" evidence="5">
    <location>
        <begin position="1"/>
        <end position="33"/>
    </location>
</feature>
<keyword evidence="8" id="KW-1185">Reference proteome</keyword>
<evidence type="ECO:0000256" key="4">
    <source>
        <dbReference type="ARBA" id="ARBA00022970"/>
    </source>
</evidence>
<dbReference type="Pfam" id="PF13458">
    <property type="entry name" value="Peripla_BP_6"/>
    <property type="match status" value="1"/>
</dbReference>
<dbReference type="InterPro" id="IPR028082">
    <property type="entry name" value="Peripla_BP_I"/>
</dbReference>
<feature type="chain" id="PRO_5016911393" evidence="5">
    <location>
        <begin position="34"/>
        <end position="395"/>
    </location>
</feature>
<feature type="domain" description="Leucine-binding protein" evidence="6">
    <location>
        <begin position="42"/>
        <end position="369"/>
    </location>
</feature>
<dbReference type="EMBL" id="QURR01000009">
    <property type="protein sequence ID" value="RGE45351.1"/>
    <property type="molecule type" value="Genomic_DNA"/>
</dbReference>
<dbReference type="Proteomes" id="UP000261948">
    <property type="component" value="Unassembled WGS sequence"/>
</dbReference>
<dbReference type="OrthoDB" id="9783240at2"/>
<evidence type="ECO:0000256" key="5">
    <source>
        <dbReference type="SAM" id="SignalP"/>
    </source>
</evidence>
<comment type="caution">
    <text evidence="7">The sequence shown here is derived from an EMBL/GenBank/DDBJ whole genome shotgun (WGS) entry which is preliminary data.</text>
</comment>
<dbReference type="AlphaFoldDB" id="A0A373FMF6"/>
<keyword evidence="2" id="KW-0813">Transport</keyword>
<sequence length="395" mass="42311">MSMTDRPARSRFVCNASALSLALVAACLSSAHAADVQKPLIVRIAHGGPVSGPIAALGKDEENGVRMAIDELNARKLQIGGRPVQWKLEAGDDVGDPAHAAALARMFCDKKVAAVVGHLQSGTTLPAARIYNDCGIPNITPAATNPAITEAGYDDTFRVIASDRAMVEALLDQAIKQGVKRVAIIDDRTAYGRGIVQLFEAAAAEREVKIVAKQYTSDKATQFSSILTAIKGHKPDAIFFGGVDAQAGPILRQMSQLAMNRIQFLGGDAQCTERLPEMAGKAAALKNVTCVVGGSALVDMPGAVAWKQKYDQRFPSQYQVYSPYAYDATMVLAQAMLRADSAQAEAYLPQLRQIHHEGVTGVISFDAQGELRDPRVTLYRYASGERQALTPENSK</sequence>
<proteinExistence type="inferred from homology"/>
<gene>
    <name evidence="7" type="ORF">DZC30_08745</name>
</gene>
<dbReference type="SUPFAM" id="SSF53822">
    <property type="entry name" value="Periplasmic binding protein-like I"/>
    <property type="match status" value="1"/>
</dbReference>
<dbReference type="CDD" id="cd06342">
    <property type="entry name" value="PBP1_ABC_LIVBP-like"/>
    <property type="match status" value="1"/>
</dbReference>
<evidence type="ECO:0000259" key="6">
    <source>
        <dbReference type="Pfam" id="PF13458"/>
    </source>
</evidence>
<accession>A0A373FMF6</accession>
<dbReference type="InterPro" id="IPR000709">
    <property type="entry name" value="Leu_Ile_Val-bd"/>
</dbReference>
<dbReference type="PANTHER" id="PTHR47151:SF2">
    <property type="entry name" value="AMINO ACID BINDING PROTEIN"/>
    <property type="match status" value="1"/>
</dbReference>
<reference evidence="7 8" key="1">
    <citation type="submission" date="2018-08" db="EMBL/GenBank/DDBJ databases">
        <title>Comamonas testosteroni strain SWCO2.</title>
        <authorList>
            <person name="Jiang N."/>
            <person name="Zhang X.Z."/>
        </authorList>
    </citation>
    <scope>NUCLEOTIDE SEQUENCE [LARGE SCALE GENOMIC DNA]</scope>
    <source>
        <strain evidence="7 8">SWCO2</strain>
    </source>
</reference>
<dbReference type="Gene3D" id="3.40.50.2300">
    <property type="match status" value="2"/>
</dbReference>
<evidence type="ECO:0000313" key="8">
    <source>
        <dbReference type="Proteomes" id="UP000261948"/>
    </source>
</evidence>
<dbReference type="InterPro" id="IPR028081">
    <property type="entry name" value="Leu-bd"/>
</dbReference>
<comment type="similarity">
    <text evidence="1">Belongs to the leucine-binding protein family.</text>
</comment>
<keyword evidence="3 5" id="KW-0732">Signal</keyword>
<dbReference type="GO" id="GO:0006865">
    <property type="term" value="P:amino acid transport"/>
    <property type="evidence" value="ECO:0007669"/>
    <property type="project" value="UniProtKB-KW"/>
</dbReference>
<dbReference type="PROSITE" id="PS51257">
    <property type="entry name" value="PROKAR_LIPOPROTEIN"/>
    <property type="match status" value="1"/>
</dbReference>
<name>A0A373FMF6_COMTE</name>
<organism evidence="7 8">
    <name type="scientific">Comamonas testosteroni</name>
    <name type="common">Pseudomonas testosteroni</name>
    <dbReference type="NCBI Taxonomy" id="285"/>
    <lineage>
        <taxon>Bacteria</taxon>
        <taxon>Pseudomonadati</taxon>
        <taxon>Pseudomonadota</taxon>
        <taxon>Betaproteobacteria</taxon>
        <taxon>Burkholderiales</taxon>
        <taxon>Comamonadaceae</taxon>
        <taxon>Comamonas</taxon>
    </lineage>
</organism>
<dbReference type="PRINTS" id="PR00337">
    <property type="entry name" value="LEUILEVALBP"/>
</dbReference>
<evidence type="ECO:0000313" key="7">
    <source>
        <dbReference type="EMBL" id="RGE45351.1"/>
    </source>
</evidence>
<keyword evidence="4" id="KW-0029">Amino-acid transport</keyword>
<evidence type="ECO:0000256" key="2">
    <source>
        <dbReference type="ARBA" id="ARBA00022448"/>
    </source>
</evidence>